<dbReference type="AlphaFoldDB" id="A0A074VMR0"/>
<feature type="region of interest" description="Disordered" evidence="1">
    <location>
        <begin position="47"/>
        <end position="89"/>
    </location>
</feature>
<dbReference type="RefSeq" id="XP_040877427.1">
    <property type="nucleotide sequence ID" value="XM_041028541.1"/>
</dbReference>
<dbReference type="Proteomes" id="UP000030672">
    <property type="component" value="Unassembled WGS sequence"/>
</dbReference>
<protein>
    <submittedName>
        <fullName evidence="2">Uncharacterized protein</fullName>
    </submittedName>
</protein>
<keyword evidence="3" id="KW-1185">Reference proteome</keyword>
<dbReference type="HOGENOM" id="CLU_677887_0_0_1"/>
<dbReference type="GeneID" id="63921914"/>
<proteinExistence type="predicted"/>
<reference evidence="2 3" key="1">
    <citation type="journal article" date="2014" name="BMC Genomics">
        <title>Genome sequencing of four Aureobasidium pullulans varieties: biotechnological potential, stress tolerance, and description of new species.</title>
        <authorList>
            <person name="Gostin Ar C."/>
            <person name="Ohm R.A."/>
            <person name="Kogej T."/>
            <person name="Sonjak S."/>
            <person name="Turk M."/>
            <person name="Zajc J."/>
            <person name="Zalar P."/>
            <person name="Grube M."/>
            <person name="Sun H."/>
            <person name="Han J."/>
            <person name="Sharma A."/>
            <person name="Chiniquy J."/>
            <person name="Ngan C.Y."/>
            <person name="Lipzen A."/>
            <person name="Barry K."/>
            <person name="Grigoriev I.V."/>
            <person name="Gunde-Cimerman N."/>
        </authorList>
    </citation>
    <scope>NUCLEOTIDE SEQUENCE [LARGE SCALE GENOMIC DNA]</scope>
    <source>
        <strain evidence="2 3">CBS 110374</strain>
    </source>
</reference>
<evidence type="ECO:0000313" key="2">
    <source>
        <dbReference type="EMBL" id="KEQ60404.1"/>
    </source>
</evidence>
<name>A0A074VMR0_AURM1</name>
<feature type="compositionally biased region" description="Low complexity" evidence="1">
    <location>
        <begin position="293"/>
        <end position="315"/>
    </location>
</feature>
<evidence type="ECO:0000313" key="3">
    <source>
        <dbReference type="Proteomes" id="UP000030672"/>
    </source>
</evidence>
<feature type="region of interest" description="Disordered" evidence="1">
    <location>
        <begin position="256"/>
        <end position="324"/>
    </location>
</feature>
<accession>A0A074VMR0</accession>
<organism evidence="2 3">
    <name type="scientific">Aureobasidium melanogenum (strain CBS 110374)</name>
    <name type="common">Aureobasidium pullulans var. melanogenum</name>
    <dbReference type="NCBI Taxonomy" id="1043003"/>
    <lineage>
        <taxon>Eukaryota</taxon>
        <taxon>Fungi</taxon>
        <taxon>Dikarya</taxon>
        <taxon>Ascomycota</taxon>
        <taxon>Pezizomycotina</taxon>
        <taxon>Dothideomycetes</taxon>
        <taxon>Dothideomycetidae</taxon>
        <taxon>Dothideales</taxon>
        <taxon>Saccotheciaceae</taxon>
        <taxon>Aureobasidium</taxon>
    </lineage>
</organism>
<gene>
    <name evidence="2" type="ORF">M437DRAFT_86865</name>
</gene>
<evidence type="ECO:0000256" key="1">
    <source>
        <dbReference type="SAM" id="MobiDB-lite"/>
    </source>
</evidence>
<feature type="compositionally biased region" description="Polar residues" evidence="1">
    <location>
        <begin position="52"/>
        <end position="77"/>
    </location>
</feature>
<sequence>MAARKMPSYITSSRTWALADPTSTTNAMKGFEPLSFSGIHVSIDTDSDPEYNYSSHVPNPPGQSQSGRQTLHPTSAISHDIPAAPRARPRLHTRILDRSIARQVPPVGPARSNSASEYGQTWGGHVEHMHGVDRVLSRTLTPCYSVGNHPCWPGPLASPFSLELNALMNTLVIPTQPHASTRRLRPGRNNSGLVSLTEIATRFRLEHGSIQTLNAAAEKPDVLKFIVLFSNYENGNHGCYRKLAVSAKVNLHLLPGHELPYPDQDAGEPEHEHDDPSNAFPDPDLIDLRSRTVSAASERPEVASSSSAASTSPTSTQPLGDATKTSNLQPIAVFSKVRSSSQLKEFTFLGWYELEETEFFAPGSSALVKMLEQKSGRAWEEDLESEWAKIKLVRQGRSENVRLDEL</sequence>
<dbReference type="EMBL" id="KL584843">
    <property type="protein sequence ID" value="KEQ60404.1"/>
    <property type="molecule type" value="Genomic_DNA"/>
</dbReference>